<evidence type="ECO:0000313" key="1">
    <source>
        <dbReference type="EMBL" id="GBN54537.1"/>
    </source>
</evidence>
<evidence type="ECO:0000313" key="2">
    <source>
        <dbReference type="Proteomes" id="UP000499080"/>
    </source>
</evidence>
<dbReference type="Proteomes" id="UP000499080">
    <property type="component" value="Unassembled WGS sequence"/>
</dbReference>
<accession>A0A4Y2PWB0</accession>
<protein>
    <submittedName>
        <fullName evidence="1">Uncharacterized protein</fullName>
    </submittedName>
</protein>
<dbReference type="EMBL" id="BGPR01012093">
    <property type="protein sequence ID" value="GBN54537.1"/>
    <property type="molecule type" value="Genomic_DNA"/>
</dbReference>
<proteinExistence type="predicted"/>
<organism evidence="1 2">
    <name type="scientific">Araneus ventricosus</name>
    <name type="common">Orbweaver spider</name>
    <name type="synonym">Epeira ventricosa</name>
    <dbReference type="NCBI Taxonomy" id="182803"/>
    <lineage>
        <taxon>Eukaryota</taxon>
        <taxon>Metazoa</taxon>
        <taxon>Ecdysozoa</taxon>
        <taxon>Arthropoda</taxon>
        <taxon>Chelicerata</taxon>
        <taxon>Arachnida</taxon>
        <taxon>Araneae</taxon>
        <taxon>Araneomorphae</taxon>
        <taxon>Entelegynae</taxon>
        <taxon>Araneoidea</taxon>
        <taxon>Araneidae</taxon>
        <taxon>Araneus</taxon>
    </lineage>
</organism>
<keyword evidence="2" id="KW-1185">Reference proteome</keyword>
<name>A0A4Y2PWB0_ARAVE</name>
<dbReference type="AlphaFoldDB" id="A0A4Y2PWB0"/>
<reference evidence="1 2" key="1">
    <citation type="journal article" date="2019" name="Sci. Rep.">
        <title>Orb-weaving spider Araneus ventricosus genome elucidates the spidroin gene catalogue.</title>
        <authorList>
            <person name="Kono N."/>
            <person name="Nakamura H."/>
            <person name="Ohtoshi R."/>
            <person name="Moran D.A.P."/>
            <person name="Shinohara A."/>
            <person name="Yoshida Y."/>
            <person name="Fujiwara M."/>
            <person name="Mori M."/>
            <person name="Tomita M."/>
            <person name="Arakawa K."/>
        </authorList>
    </citation>
    <scope>NUCLEOTIDE SEQUENCE [LARGE SCALE GENOMIC DNA]</scope>
</reference>
<gene>
    <name evidence="1" type="ORF">AVEN_66503_1</name>
</gene>
<comment type="caution">
    <text evidence="1">The sequence shown here is derived from an EMBL/GenBank/DDBJ whole genome shotgun (WGS) entry which is preliminary data.</text>
</comment>
<sequence>MNWHRLPNFRATPTGGRLATAYDLACNRPIHGGSSVDTVSSLRHLGPRSRPCHRPPRPSIVVRKYGKRGASSLCPRHLTAVQNEIRPVFQTRTLSEISYNEIAWFQLKKFAREIFVIRRLEIFAVI</sequence>